<gene>
    <name evidence="3" type="ORF">A2664_03170</name>
</gene>
<reference evidence="3 4" key="1">
    <citation type="journal article" date="2016" name="Nat. Commun.">
        <title>Thousands of microbial genomes shed light on interconnected biogeochemical processes in an aquifer system.</title>
        <authorList>
            <person name="Anantharaman K."/>
            <person name="Brown C.T."/>
            <person name="Hug L.A."/>
            <person name="Sharon I."/>
            <person name="Castelle C.J."/>
            <person name="Probst A.J."/>
            <person name="Thomas B.C."/>
            <person name="Singh A."/>
            <person name="Wilkins M.J."/>
            <person name="Karaoz U."/>
            <person name="Brodie E.L."/>
            <person name="Williams K.H."/>
            <person name="Hubbard S.S."/>
            <person name="Banfield J.F."/>
        </authorList>
    </citation>
    <scope>NUCLEOTIDE SEQUENCE [LARGE SCALE GENOMIC DNA]</scope>
</reference>
<dbReference type="Proteomes" id="UP000178873">
    <property type="component" value="Unassembled WGS sequence"/>
</dbReference>
<dbReference type="EMBL" id="MHRF01000004">
    <property type="protein sequence ID" value="OHA18613.1"/>
    <property type="molecule type" value="Genomic_DNA"/>
</dbReference>
<sequence length="757" mass="86146">MYLKSLELSGFKSFAKKTALDFTTPITSIVGPNGSGKSNVAESFRFVLGEQSIKSLRGKRGEDLIFNGSKTIGRQNRGSVKMVLDNAPINGKRLLNIDFDEVSIERVVHRDNANEYLINGSQVRLKDVVELLAQAHMGPTGHHIISQGEADRILNANLKERRLMIEDALGLKIYQYKRHESERKLERTRENISQVESLRRELAPHLRFLKKQVEKIEKAKELKRELITLYEAYLEREQFYLAHARDTFAQETYEPKEKLAALEKELAHARRALEKSEGQDEKSKQLLASEKEIREVRARRDTLVHDQGRLEGELSAEEKRLKKLREVAHTDEHKTVSLPEVRKLSDEIAQRVVEADRINDIGVIRNMLSEIRKVFQNFIKRFETTADSSALLEAEEEITRLLGQKKDIEIQVNACAEEEKSAQERYETLRAGIEKEKDESRDAEREIFKIMAAQNEVRGNLNLLKSREDSLKIEADEYERERREAAALVGPETLRRAEAADTSALQAEERTVQHERRRTLEKLKIRLEELGGSTGDDVVKEYQEATDRDAFLEREITDLETSAVSLDQLIKELTEKLDVEFKEGVHHINTQFEAFFKMMFGGGQASLSVVKPEKSRRSEEEILLSGEIPEEGTSEEEEVEEGIIISVNLPHKKVKSLEMLSGGERALTSIALLFAISQVNPPPFIVLDETDAALDEANSRKYGDMVQNLSQYSQLVLITHNRETMSRAGVLYGVTMGQDGVSKLLSIQFEEAVKVAK</sequence>
<name>A0A1G2M489_9BACT</name>
<dbReference type="Gene3D" id="3.40.50.300">
    <property type="entry name" value="P-loop containing nucleotide triphosphate hydrolases"/>
    <property type="match status" value="2"/>
</dbReference>
<feature type="coiled-coil region" evidence="1">
    <location>
        <begin position="542"/>
        <end position="576"/>
    </location>
</feature>
<dbReference type="AlphaFoldDB" id="A0A1G2M489"/>
<organism evidence="3 4">
    <name type="scientific">Candidatus Taylorbacteria bacterium RIFCSPHIGHO2_01_FULL_46_22b</name>
    <dbReference type="NCBI Taxonomy" id="1802301"/>
    <lineage>
        <taxon>Bacteria</taxon>
        <taxon>Candidatus Tayloriibacteriota</taxon>
    </lineage>
</organism>
<dbReference type="STRING" id="1802301.A2664_03170"/>
<evidence type="ECO:0000313" key="3">
    <source>
        <dbReference type="EMBL" id="OHA18613.1"/>
    </source>
</evidence>
<protein>
    <recommendedName>
        <fullName evidence="2">RecF/RecN/SMC N-terminal domain-containing protein</fullName>
    </recommendedName>
</protein>
<evidence type="ECO:0000313" key="4">
    <source>
        <dbReference type="Proteomes" id="UP000178873"/>
    </source>
</evidence>
<feature type="domain" description="RecF/RecN/SMC N-terminal" evidence="2">
    <location>
        <begin position="2"/>
        <end position="742"/>
    </location>
</feature>
<comment type="caution">
    <text evidence="3">The sequence shown here is derived from an EMBL/GenBank/DDBJ whole genome shotgun (WGS) entry which is preliminary data.</text>
</comment>
<evidence type="ECO:0000259" key="2">
    <source>
        <dbReference type="Pfam" id="PF02463"/>
    </source>
</evidence>
<feature type="coiled-coil region" evidence="1">
    <location>
        <begin position="391"/>
        <end position="488"/>
    </location>
</feature>
<dbReference type="SUPFAM" id="SSF52540">
    <property type="entry name" value="P-loop containing nucleoside triphosphate hydrolases"/>
    <property type="match status" value="1"/>
</dbReference>
<dbReference type="InterPro" id="IPR003395">
    <property type="entry name" value="RecF/RecN/SMC_N"/>
</dbReference>
<evidence type="ECO:0000256" key="1">
    <source>
        <dbReference type="SAM" id="Coils"/>
    </source>
</evidence>
<dbReference type="PANTHER" id="PTHR43977">
    <property type="entry name" value="STRUCTURAL MAINTENANCE OF CHROMOSOMES PROTEIN 3"/>
    <property type="match status" value="1"/>
</dbReference>
<dbReference type="Pfam" id="PF02463">
    <property type="entry name" value="SMC_N"/>
    <property type="match status" value="1"/>
</dbReference>
<dbReference type="InterPro" id="IPR027417">
    <property type="entry name" value="P-loop_NTPase"/>
</dbReference>
<keyword evidence="1" id="KW-0175">Coiled coil</keyword>
<accession>A0A1G2M489</accession>
<feature type="coiled-coil region" evidence="1">
    <location>
        <begin position="171"/>
        <end position="279"/>
    </location>
</feature>
<proteinExistence type="predicted"/>